<dbReference type="PANTHER" id="PTHR19303">
    <property type="entry name" value="TRANSPOSON"/>
    <property type="match status" value="1"/>
</dbReference>
<evidence type="ECO:0000256" key="1">
    <source>
        <dbReference type="SAM" id="MobiDB-lite"/>
    </source>
</evidence>
<accession>A0A8J2RG78</accession>
<evidence type="ECO:0000313" key="3">
    <source>
        <dbReference type="EMBL" id="CAH0103874.1"/>
    </source>
</evidence>
<feature type="region of interest" description="Disordered" evidence="1">
    <location>
        <begin position="473"/>
        <end position="498"/>
    </location>
</feature>
<dbReference type="Proteomes" id="UP000789390">
    <property type="component" value="Unassembled WGS sequence"/>
</dbReference>
<feature type="compositionally biased region" description="Low complexity" evidence="1">
    <location>
        <begin position="526"/>
        <end position="538"/>
    </location>
</feature>
<reference evidence="3" key="1">
    <citation type="submission" date="2021-11" db="EMBL/GenBank/DDBJ databases">
        <authorList>
            <person name="Schell T."/>
        </authorList>
    </citation>
    <scope>NUCLEOTIDE SEQUENCE</scope>
    <source>
        <strain evidence="3">M5</strain>
    </source>
</reference>
<feature type="compositionally biased region" description="Basic and acidic residues" evidence="1">
    <location>
        <begin position="721"/>
        <end position="732"/>
    </location>
</feature>
<feature type="region of interest" description="Disordered" evidence="1">
    <location>
        <begin position="630"/>
        <end position="732"/>
    </location>
</feature>
<feature type="domain" description="DDE-1" evidence="2">
    <location>
        <begin position="193"/>
        <end position="314"/>
    </location>
</feature>
<feature type="region of interest" description="Disordered" evidence="1">
    <location>
        <begin position="519"/>
        <end position="538"/>
    </location>
</feature>
<evidence type="ECO:0000313" key="4">
    <source>
        <dbReference type="Proteomes" id="UP000789390"/>
    </source>
</evidence>
<dbReference type="EMBL" id="CAKKLH010000118">
    <property type="protein sequence ID" value="CAH0103874.1"/>
    <property type="molecule type" value="Genomic_DNA"/>
</dbReference>
<sequence>MSIRKVSTPTGINRSTLQLYFKKFDSLPSPDHSLKNPCHGNQVLSVQQEEELADYLIATSEEGYGLSPKLLKRLVYSYCRYNKITMPPKWMMAETAGPDWFRNFVKRNSRLSLRKPENTSQARAAALNPVVLEKFYDKVRELYDIHNFTADRIFNVDETNDPTVVDSNKVLSRKGTHQVYGRKSNERGDNVTMCPFISASGKLYPGVFVFPLVKVSQKMKDSVPFGWLALANPSGWMDEESFLILLKHFRKQIDCSPKNPVLVFLDNHGSHIGYSIVMYALEQGIILMTLPPHTSHATQPLDRCVYGPFKLYLKDAHDSWLRMHPGLRITIYDVPPISAKPITKAFTVRNILKAFQATGIFPFNPKTIPDEMLALSKTTDLPATVPALHETVAIQAALIGTALGTQYSAIVSLDGTIILYFQSPTPLIVHSSPLISGHQPSSSSPGMDSFCPTNAFLQAELLELSSTALGSTYSTPSPDFLQQQQPSSSTSRSLSPTLAFPQKESLERHWTVASNSSAGLDSLQQPIPSTSETITPSPTTALKQAVLVERSSNVGSSCSTPVHTVEHQRFLSSTPVNGESRTRHFRPCDILPFPNVPQTGPRIARPNRRLQEARNLTSEPEVQKIKEAHEAKQLQKQKKEEAAKKRAMKLTDRNATAQTAATIEDKPVKPPTKKKKKSSAEDKENQNQNKEDIICLTKDKDYQQKGKVDPPVRRQRISRAVKSELIEKLNKQ</sequence>
<keyword evidence="4" id="KW-1185">Reference proteome</keyword>
<dbReference type="Pfam" id="PF03184">
    <property type="entry name" value="DDE_1"/>
    <property type="match status" value="1"/>
</dbReference>
<protein>
    <recommendedName>
        <fullName evidence="2">DDE-1 domain-containing protein</fullName>
    </recommendedName>
</protein>
<feature type="compositionally biased region" description="Basic and acidic residues" evidence="1">
    <location>
        <begin position="678"/>
        <end position="712"/>
    </location>
</feature>
<proteinExistence type="predicted"/>
<feature type="compositionally biased region" description="Low complexity" evidence="1">
    <location>
        <begin position="481"/>
        <end position="498"/>
    </location>
</feature>
<gene>
    <name evidence="3" type="ORF">DGAL_LOCUS6551</name>
</gene>
<evidence type="ECO:0000259" key="2">
    <source>
        <dbReference type="Pfam" id="PF03184"/>
    </source>
</evidence>
<comment type="caution">
    <text evidence="3">The sequence shown here is derived from an EMBL/GenBank/DDBJ whole genome shotgun (WGS) entry which is preliminary data.</text>
</comment>
<dbReference type="GO" id="GO:0005634">
    <property type="term" value="C:nucleus"/>
    <property type="evidence" value="ECO:0007669"/>
    <property type="project" value="TreeGrafter"/>
</dbReference>
<name>A0A8J2RG78_9CRUS</name>
<dbReference type="InterPro" id="IPR004875">
    <property type="entry name" value="DDE_SF_endonuclease_dom"/>
</dbReference>
<feature type="compositionally biased region" description="Basic and acidic residues" evidence="1">
    <location>
        <begin position="630"/>
        <end position="652"/>
    </location>
</feature>
<dbReference type="InterPro" id="IPR050863">
    <property type="entry name" value="CenT-Element_Derived"/>
</dbReference>
<dbReference type="PANTHER" id="PTHR19303:SF74">
    <property type="entry name" value="POGO TRANSPOSABLE ELEMENT WITH KRAB DOMAIN"/>
    <property type="match status" value="1"/>
</dbReference>
<dbReference type="AlphaFoldDB" id="A0A8J2RG78"/>
<dbReference type="GO" id="GO:0003677">
    <property type="term" value="F:DNA binding"/>
    <property type="evidence" value="ECO:0007669"/>
    <property type="project" value="TreeGrafter"/>
</dbReference>
<dbReference type="OrthoDB" id="6377204at2759"/>
<organism evidence="3 4">
    <name type="scientific">Daphnia galeata</name>
    <dbReference type="NCBI Taxonomy" id="27404"/>
    <lineage>
        <taxon>Eukaryota</taxon>
        <taxon>Metazoa</taxon>
        <taxon>Ecdysozoa</taxon>
        <taxon>Arthropoda</taxon>
        <taxon>Crustacea</taxon>
        <taxon>Branchiopoda</taxon>
        <taxon>Diplostraca</taxon>
        <taxon>Cladocera</taxon>
        <taxon>Anomopoda</taxon>
        <taxon>Daphniidae</taxon>
        <taxon>Daphnia</taxon>
    </lineage>
</organism>